<protein>
    <recommendedName>
        <fullName evidence="3">Secreted protein</fullName>
    </recommendedName>
</protein>
<gene>
    <name evidence="1" type="ORF">WJX72_005234</name>
</gene>
<evidence type="ECO:0008006" key="3">
    <source>
        <dbReference type="Google" id="ProtNLM"/>
    </source>
</evidence>
<dbReference type="Proteomes" id="UP001489004">
    <property type="component" value="Unassembled WGS sequence"/>
</dbReference>
<dbReference type="EMBL" id="JALJOR010000001">
    <property type="protein sequence ID" value="KAK9829333.1"/>
    <property type="molecule type" value="Genomic_DNA"/>
</dbReference>
<name>A0AAW1R6Q1_9CHLO</name>
<comment type="caution">
    <text evidence="1">The sequence shown here is derived from an EMBL/GenBank/DDBJ whole genome shotgun (WGS) entry which is preliminary data.</text>
</comment>
<evidence type="ECO:0000313" key="2">
    <source>
        <dbReference type="Proteomes" id="UP001489004"/>
    </source>
</evidence>
<keyword evidence="2" id="KW-1185">Reference proteome</keyword>
<organism evidence="1 2">
    <name type="scientific">[Myrmecia] bisecta</name>
    <dbReference type="NCBI Taxonomy" id="41462"/>
    <lineage>
        <taxon>Eukaryota</taxon>
        <taxon>Viridiplantae</taxon>
        <taxon>Chlorophyta</taxon>
        <taxon>core chlorophytes</taxon>
        <taxon>Trebouxiophyceae</taxon>
        <taxon>Trebouxiales</taxon>
        <taxon>Trebouxiaceae</taxon>
        <taxon>Myrmecia</taxon>
    </lineage>
</organism>
<evidence type="ECO:0000313" key="1">
    <source>
        <dbReference type="EMBL" id="KAK9829333.1"/>
    </source>
</evidence>
<dbReference type="AlphaFoldDB" id="A0AAW1R6Q1"/>
<reference evidence="1 2" key="1">
    <citation type="journal article" date="2024" name="Nat. Commun.">
        <title>Phylogenomics reveals the evolutionary origins of lichenization in chlorophyte algae.</title>
        <authorList>
            <person name="Puginier C."/>
            <person name="Libourel C."/>
            <person name="Otte J."/>
            <person name="Skaloud P."/>
            <person name="Haon M."/>
            <person name="Grisel S."/>
            <person name="Petersen M."/>
            <person name="Berrin J.G."/>
            <person name="Delaux P.M."/>
            <person name="Dal Grande F."/>
            <person name="Keller J."/>
        </authorList>
    </citation>
    <scope>NUCLEOTIDE SEQUENCE [LARGE SCALE GENOMIC DNA]</scope>
    <source>
        <strain evidence="1 2">SAG 2043</strain>
    </source>
</reference>
<accession>A0AAW1R6Q1</accession>
<sequence length="106" mass="11685">MKYSRGSPAAASAILCLEFARPLRIYWPIPLCLDSGRVEAISEERVVAVLAVLVGGFAAAPRSPVFELCIPGDDRCPILCSDVFEERLFQAQFLPKIQVNVIHNLK</sequence>
<proteinExistence type="predicted"/>